<evidence type="ECO:0000313" key="5">
    <source>
        <dbReference type="EMBL" id="OFV68613.1"/>
    </source>
</evidence>
<dbReference type="STRING" id="1838285.SCAL_000289"/>
<feature type="domain" description="Lon proteolytic" evidence="4">
    <location>
        <begin position="128"/>
        <end position="305"/>
    </location>
</feature>
<evidence type="ECO:0000313" key="6">
    <source>
        <dbReference type="Proteomes" id="UP000186940"/>
    </source>
</evidence>
<sequence>MGKVTSFLLVLLVISVGFNIYLVQNQNSDTISALQDRITSLEEQNRHLTMELYQTNLSLQQARRQLSFYRDEIAELKSKISANNVPGEVGTARLDAPAVLRRVEYSGEFPFMTQQIIEEGTMMEVTVEIKPGKGRVLVETEPLMGVVFQDAANNAVAAAENYLGCDLSGSDVIFSVEAEAEVPEVDGPSAGALMTTLVVAAVENITLPEDITMTGTISPDGHVGEIGGVIEKAKASKAAGKRILMLPEENAHIVRYEAVKKQYGGLTVITQKPVIIDTEEYIEENVGIDVVYVDSLKEIFDVING</sequence>
<dbReference type="EMBL" id="LYOS01000001">
    <property type="protein sequence ID" value="OFV68613.1"/>
    <property type="molecule type" value="Genomic_DNA"/>
</dbReference>
<dbReference type="PANTHER" id="PTHR10046">
    <property type="entry name" value="ATP DEPENDENT LON PROTEASE FAMILY MEMBER"/>
    <property type="match status" value="1"/>
</dbReference>
<keyword evidence="6" id="KW-1185">Reference proteome</keyword>
<dbReference type="GO" id="GO:0004252">
    <property type="term" value="F:serine-type endopeptidase activity"/>
    <property type="evidence" value="ECO:0007669"/>
    <property type="project" value="UniProtKB-UniRule"/>
</dbReference>
<evidence type="ECO:0000259" key="4">
    <source>
        <dbReference type="PROSITE" id="PS51786"/>
    </source>
</evidence>
<feature type="coiled-coil region" evidence="3">
    <location>
        <begin position="31"/>
        <end position="79"/>
    </location>
</feature>
<dbReference type="AlphaFoldDB" id="A0A1F2PBI5"/>
<reference evidence="5" key="1">
    <citation type="submission" date="2016-05" db="EMBL/GenBank/DDBJ databases">
        <title>Microbial consortia oxidize butane by reversing methanogenesis.</title>
        <authorList>
            <person name="Laso-Perez R."/>
            <person name="Richter M."/>
            <person name="Wegener G."/>
            <person name="Musat F."/>
        </authorList>
    </citation>
    <scope>NUCLEOTIDE SEQUENCE [LARGE SCALE GENOMIC DNA]</scope>
    <source>
        <strain evidence="5">BOX2</strain>
    </source>
</reference>
<evidence type="ECO:0000256" key="2">
    <source>
        <dbReference type="PROSITE-ProRule" id="PRU01122"/>
    </source>
</evidence>
<keyword evidence="2" id="KW-0720">Serine protease</keyword>
<dbReference type="InterPro" id="IPR020568">
    <property type="entry name" value="Ribosomal_Su5_D2-typ_SF"/>
</dbReference>
<dbReference type="SUPFAM" id="SSF54211">
    <property type="entry name" value="Ribosomal protein S5 domain 2-like"/>
    <property type="match status" value="1"/>
</dbReference>
<keyword evidence="2" id="KW-0378">Hydrolase</keyword>
<comment type="caution">
    <text evidence="5">The sequence shown here is derived from an EMBL/GenBank/DDBJ whole genome shotgun (WGS) entry which is preliminary data.</text>
</comment>
<comment type="similarity">
    <text evidence="2">Belongs to the peptidase S16 family.</text>
</comment>
<dbReference type="GO" id="GO:0006508">
    <property type="term" value="P:proteolysis"/>
    <property type="evidence" value="ECO:0007669"/>
    <property type="project" value="UniProtKB-KW"/>
</dbReference>
<dbReference type="GO" id="GO:0004176">
    <property type="term" value="F:ATP-dependent peptidase activity"/>
    <property type="evidence" value="ECO:0007669"/>
    <property type="project" value="UniProtKB-UniRule"/>
</dbReference>
<dbReference type="InterPro" id="IPR014721">
    <property type="entry name" value="Ribsml_uS5_D2-typ_fold_subgr"/>
</dbReference>
<dbReference type="PRINTS" id="PR00830">
    <property type="entry name" value="ENDOLAPTASE"/>
</dbReference>
<dbReference type="PROSITE" id="PS51786">
    <property type="entry name" value="LON_PROTEOLYTIC"/>
    <property type="match status" value="1"/>
</dbReference>
<gene>
    <name evidence="5" type="ORF">SCAL_000289</name>
</gene>
<dbReference type="InterPro" id="IPR027065">
    <property type="entry name" value="Lon_Prtase"/>
</dbReference>
<dbReference type="GO" id="GO:0030163">
    <property type="term" value="P:protein catabolic process"/>
    <property type="evidence" value="ECO:0007669"/>
    <property type="project" value="InterPro"/>
</dbReference>
<organism evidence="5 6">
    <name type="scientific">Candidatus Syntropharchaeum caldarium</name>
    <dbReference type="NCBI Taxonomy" id="1838285"/>
    <lineage>
        <taxon>Archaea</taxon>
        <taxon>Methanobacteriati</taxon>
        <taxon>Methanobacteriota</taxon>
        <taxon>Stenosarchaea group</taxon>
        <taxon>Methanomicrobia</taxon>
        <taxon>Methanosarcinales</taxon>
        <taxon>ANME-2 cluster</taxon>
        <taxon>Candidatus Syntropharchaeum</taxon>
    </lineage>
</organism>
<feature type="active site" evidence="2">
    <location>
        <position position="189"/>
    </location>
</feature>
<keyword evidence="2 5" id="KW-0645">Protease</keyword>
<accession>A0A1F2PBI5</accession>
<feature type="active site" evidence="2">
    <location>
        <position position="232"/>
    </location>
</feature>
<dbReference type="GO" id="GO:0005524">
    <property type="term" value="F:ATP binding"/>
    <property type="evidence" value="ECO:0007669"/>
    <property type="project" value="InterPro"/>
</dbReference>
<dbReference type="Gene3D" id="3.30.230.10">
    <property type="match status" value="1"/>
</dbReference>
<evidence type="ECO:0000256" key="1">
    <source>
        <dbReference type="ARBA" id="ARBA00004127"/>
    </source>
</evidence>
<evidence type="ECO:0000256" key="3">
    <source>
        <dbReference type="SAM" id="Coils"/>
    </source>
</evidence>
<dbReference type="GO" id="GO:0012505">
    <property type="term" value="C:endomembrane system"/>
    <property type="evidence" value="ECO:0007669"/>
    <property type="project" value="UniProtKB-SubCell"/>
</dbReference>
<proteinExistence type="inferred from homology"/>
<keyword evidence="3" id="KW-0175">Coiled coil</keyword>
<dbReference type="InterPro" id="IPR008269">
    <property type="entry name" value="Lon_proteolytic"/>
</dbReference>
<name>A0A1F2PBI5_9EURY</name>
<dbReference type="Pfam" id="PF05362">
    <property type="entry name" value="Lon_C"/>
    <property type="match status" value="1"/>
</dbReference>
<comment type="subcellular location">
    <subcellularLocation>
        <location evidence="1">Endomembrane system</location>
        <topology evidence="1">Multi-pass membrane protein</topology>
    </subcellularLocation>
</comment>
<dbReference type="Proteomes" id="UP000186940">
    <property type="component" value="Unassembled WGS sequence"/>
</dbReference>
<protein>
    <submittedName>
        <fullName evidence="5">Archaeal serine protease</fullName>
    </submittedName>
</protein>